<evidence type="ECO:0000256" key="5">
    <source>
        <dbReference type="ARBA" id="ARBA00038253"/>
    </source>
</evidence>
<keyword evidence="2" id="KW-0963">Cytoplasm</keyword>
<organism evidence="10 11">
    <name type="scientific">Neiella holothuriorum</name>
    <dbReference type="NCBI Taxonomy" id="2870530"/>
    <lineage>
        <taxon>Bacteria</taxon>
        <taxon>Pseudomonadati</taxon>
        <taxon>Pseudomonadota</taxon>
        <taxon>Gammaproteobacteria</taxon>
        <taxon>Alteromonadales</taxon>
        <taxon>Echinimonadaceae</taxon>
        <taxon>Neiella</taxon>
    </lineage>
</organism>
<comment type="similarity">
    <text evidence="5">Belongs to the Rap family.</text>
</comment>
<feature type="signal peptide" evidence="8">
    <location>
        <begin position="1"/>
        <end position="21"/>
    </location>
</feature>
<evidence type="ECO:0000256" key="7">
    <source>
        <dbReference type="SAM" id="Coils"/>
    </source>
</evidence>
<accession>A0ABS7EHN8</accession>
<evidence type="ECO:0000256" key="2">
    <source>
        <dbReference type="ARBA" id="ARBA00022490"/>
    </source>
</evidence>
<evidence type="ECO:0000313" key="10">
    <source>
        <dbReference type="EMBL" id="MBW8191851.1"/>
    </source>
</evidence>
<feature type="repeat" description="TPR" evidence="6">
    <location>
        <begin position="201"/>
        <end position="234"/>
    </location>
</feature>
<feature type="chain" id="PRO_5045482628" evidence="8">
    <location>
        <begin position="22"/>
        <end position="734"/>
    </location>
</feature>
<comment type="subcellular location">
    <subcellularLocation>
        <location evidence="1">Cytoplasm</location>
    </subcellularLocation>
</comment>
<keyword evidence="8" id="KW-0732">Signal</keyword>
<reference evidence="10" key="1">
    <citation type="submission" date="2021-07" db="EMBL/GenBank/DDBJ databases">
        <title>Neiella marina sp. nov., isolated from the intestinal content of sea cucumber Apostichopus japonicus.</title>
        <authorList>
            <person name="Bai X."/>
        </authorList>
    </citation>
    <scope>NUCLEOTIDE SEQUENCE</scope>
    <source>
        <strain evidence="10">126</strain>
    </source>
</reference>
<evidence type="ECO:0000313" key="11">
    <source>
        <dbReference type="Proteomes" id="UP001166251"/>
    </source>
</evidence>
<dbReference type="InterPro" id="IPR011990">
    <property type="entry name" value="TPR-like_helical_dom_sf"/>
</dbReference>
<evidence type="ECO:0000256" key="1">
    <source>
        <dbReference type="ARBA" id="ARBA00004496"/>
    </source>
</evidence>
<evidence type="ECO:0000256" key="4">
    <source>
        <dbReference type="ARBA" id="ARBA00022803"/>
    </source>
</evidence>
<dbReference type="RefSeq" id="WP_220104525.1">
    <property type="nucleotide sequence ID" value="NZ_JAHZSS010000015.1"/>
</dbReference>
<keyword evidence="3" id="KW-0677">Repeat</keyword>
<name>A0ABS7EHN8_9GAMM</name>
<gene>
    <name evidence="10" type="ORF">K0504_12465</name>
</gene>
<dbReference type="PROSITE" id="PS50005">
    <property type="entry name" value="TPR"/>
    <property type="match status" value="3"/>
</dbReference>
<comment type="caution">
    <text evidence="10">The sequence shown here is derived from an EMBL/GenBank/DDBJ whole genome shotgun (WGS) entry which is preliminary data.</text>
</comment>
<feature type="domain" description="MalT-like TPR region" evidence="9">
    <location>
        <begin position="165"/>
        <end position="465"/>
    </location>
</feature>
<feature type="repeat" description="TPR" evidence="6">
    <location>
        <begin position="241"/>
        <end position="274"/>
    </location>
</feature>
<dbReference type="InterPro" id="IPR019734">
    <property type="entry name" value="TPR_rpt"/>
</dbReference>
<keyword evidence="11" id="KW-1185">Reference proteome</keyword>
<dbReference type="Gene3D" id="1.25.40.10">
    <property type="entry name" value="Tetratricopeptide repeat domain"/>
    <property type="match status" value="2"/>
</dbReference>
<dbReference type="SMART" id="SM00028">
    <property type="entry name" value="TPR"/>
    <property type="match status" value="5"/>
</dbReference>
<sequence>MTQIARMLTVVLLFFPLSVKASEAIQWSALYQQQWHPSEQSIINAGKAFVNQSLPTFDAQSLIDLSATERQQVAQAALVYLRGTSLNTNQTDSVQYAQLVIDLAIMLKMPLLESEGYYHLARDSLVRRQLLQHSERQLEQALTILTSQSVADEHLHTVLLAHLYLLRGQLQLSRMQYINAIESAETTLVLSEAQQMPWLVSNAMFLLGESQLGLQQLDLAIEAFYQALDISEQQRDEHLITKALVNIGMVYQRQGRIKEAVGNLEQAVEHYQRLNDAVQAARTLTLLGELYHSNDQLNQAMAIYLNALNLNQALNNAKGVANISAQIADVYRQFDELVKANEYFQQAKLLYRQLHDEQALLNLAVLNAKLLHAGGLTKQAIELLRDATPQLQTNTDFDVRVRNTLIELLLEQQEFQSASELMTEELEYLRQNMSSNVHQRVNQVQSSHQLQLLKKQLTKSKQQAQEKSVLSERYLNYASALLVIAVLAVGSILSQWRKLRVQRQNLREAEHDAVHTQFTGLGNGRMLLPVLVKETLKLQRQQENWYASGTVGEHPPGKLLALIHVPMLANLYQRNGYESARKIEMKYGQFLRSRFADPTLFQPRDDIIAVILPGTNLNSSAERVIDTLHGFAPPGVTSGLPLSVAMMHYPFTQKNSKAVNANAASEMLLLALSAAMDLTNRHEQDAWIGLEAIEAAPVSLFHSRARENTLLGINKGFIRVLSNFDKSEVNWHES</sequence>
<evidence type="ECO:0000256" key="3">
    <source>
        <dbReference type="ARBA" id="ARBA00022737"/>
    </source>
</evidence>
<protein>
    <submittedName>
        <fullName evidence="10">Tetratricopeptide repeat protein</fullName>
    </submittedName>
</protein>
<dbReference type="EMBL" id="JAHZSS010000015">
    <property type="protein sequence ID" value="MBW8191851.1"/>
    <property type="molecule type" value="Genomic_DNA"/>
</dbReference>
<feature type="coiled-coil region" evidence="7">
    <location>
        <begin position="257"/>
        <end position="284"/>
    </location>
</feature>
<dbReference type="PANTHER" id="PTHR46630">
    <property type="entry name" value="TETRATRICOPEPTIDE REPEAT PROTEIN 29"/>
    <property type="match status" value="1"/>
</dbReference>
<dbReference type="PANTHER" id="PTHR46630:SF1">
    <property type="entry name" value="TETRATRICOPEPTIDE REPEAT PROTEIN 29"/>
    <property type="match status" value="1"/>
</dbReference>
<evidence type="ECO:0000256" key="6">
    <source>
        <dbReference type="PROSITE-ProRule" id="PRU00339"/>
    </source>
</evidence>
<dbReference type="Proteomes" id="UP001166251">
    <property type="component" value="Unassembled WGS sequence"/>
</dbReference>
<dbReference type="Pfam" id="PF17874">
    <property type="entry name" value="TPR_MalT"/>
    <property type="match status" value="1"/>
</dbReference>
<dbReference type="InterPro" id="IPR041617">
    <property type="entry name" value="TPR_MalT"/>
</dbReference>
<keyword evidence="4 6" id="KW-0802">TPR repeat</keyword>
<dbReference type="InterPro" id="IPR051476">
    <property type="entry name" value="Bac_ResReg_Asp_Phosphatase"/>
</dbReference>
<proteinExistence type="inferred from homology"/>
<feature type="repeat" description="TPR" evidence="6">
    <location>
        <begin position="281"/>
        <end position="314"/>
    </location>
</feature>
<dbReference type="SUPFAM" id="SSF48452">
    <property type="entry name" value="TPR-like"/>
    <property type="match status" value="2"/>
</dbReference>
<evidence type="ECO:0000259" key="9">
    <source>
        <dbReference type="Pfam" id="PF17874"/>
    </source>
</evidence>
<keyword evidence="7" id="KW-0175">Coiled coil</keyword>
<evidence type="ECO:0000256" key="8">
    <source>
        <dbReference type="SAM" id="SignalP"/>
    </source>
</evidence>